<accession>A0A2U3D8L6</accession>
<dbReference type="Gene3D" id="3.30.1340.20">
    <property type="entry name" value="3H domain"/>
    <property type="match status" value="1"/>
</dbReference>
<reference evidence="4 5" key="1">
    <citation type="submission" date="2016-11" db="EMBL/GenBank/DDBJ databases">
        <title>Comparative genomics of Acidibacillus ferroxidans species.</title>
        <authorList>
            <person name="Oliveira G."/>
            <person name="Nunes G."/>
            <person name="Oliveira R."/>
            <person name="Araujo F."/>
            <person name="Salim A."/>
            <person name="Scholte L."/>
            <person name="Morais D."/>
            <person name="Nancucheo I."/>
            <person name="Johnson D.B."/>
            <person name="Grail B."/>
            <person name="Bittencourt J."/>
            <person name="Valadares R."/>
        </authorList>
    </citation>
    <scope>NUCLEOTIDE SEQUENCE [LARGE SCALE GENOMIC DNA]</scope>
    <source>
        <strain evidence="4 5">Y002</strain>
    </source>
</reference>
<keyword evidence="1" id="KW-0533">Nickel</keyword>
<name>A0A2U3D8L6_SULT2</name>
<dbReference type="InterPro" id="IPR013196">
    <property type="entry name" value="HTH_11"/>
</dbReference>
<evidence type="ECO:0000313" key="4">
    <source>
        <dbReference type="EMBL" id="PWI57615.1"/>
    </source>
</evidence>
<dbReference type="InterPro" id="IPR035922">
    <property type="entry name" value="3H_dom_sf"/>
</dbReference>
<dbReference type="RefSeq" id="WP_109430549.1">
    <property type="nucleotide sequence ID" value="NZ_MPDK01000010.1"/>
</dbReference>
<comment type="caution">
    <text evidence="4">The sequence shown here is derived from an EMBL/GenBank/DDBJ whole genome shotgun (WGS) entry which is preliminary data.</text>
</comment>
<dbReference type="PANTHER" id="PTHR40068">
    <property type="entry name" value="TRANSCRIPTION REPRESSOR NIAR-RELATED"/>
    <property type="match status" value="1"/>
</dbReference>
<dbReference type="InterPro" id="IPR004173">
    <property type="entry name" value="3H_domain"/>
</dbReference>
<dbReference type="Pfam" id="PF02829">
    <property type="entry name" value="3H"/>
    <property type="match status" value="1"/>
</dbReference>
<protein>
    <recommendedName>
        <fullName evidence="6">Transcription repressor NadR</fullName>
    </recommendedName>
</protein>
<evidence type="ECO:0000259" key="3">
    <source>
        <dbReference type="Pfam" id="PF08279"/>
    </source>
</evidence>
<dbReference type="Gene3D" id="1.10.10.10">
    <property type="entry name" value="Winged helix-like DNA-binding domain superfamily/Winged helix DNA-binding domain"/>
    <property type="match status" value="1"/>
</dbReference>
<gene>
    <name evidence="4" type="ORF">BM613_07405</name>
</gene>
<feature type="binding site" evidence="1">
    <location>
        <position position="85"/>
    </location>
    <ligand>
        <name>Ni(2+)</name>
        <dbReference type="ChEBI" id="CHEBI:49786"/>
    </ligand>
</feature>
<dbReference type="Pfam" id="PF08279">
    <property type="entry name" value="HTH_11"/>
    <property type="match status" value="1"/>
</dbReference>
<dbReference type="SUPFAM" id="SSF75500">
    <property type="entry name" value="Putative transcriptional regulator TM1602, C-terminal domain"/>
    <property type="match status" value="1"/>
</dbReference>
<dbReference type="EMBL" id="MPDK01000010">
    <property type="protein sequence ID" value="PWI57615.1"/>
    <property type="molecule type" value="Genomic_DNA"/>
</dbReference>
<dbReference type="SUPFAM" id="SSF46785">
    <property type="entry name" value="Winged helix' DNA-binding domain"/>
    <property type="match status" value="1"/>
</dbReference>
<evidence type="ECO:0000256" key="1">
    <source>
        <dbReference type="PIRSR" id="PIRSR037847-1"/>
    </source>
</evidence>
<keyword evidence="1" id="KW-0479">Metal-binding</keyword>
<dbReference type="AlphaFoldDB" id="A0A2U3D8L6"/>
<feature type="domain" description="Helix-turn-helix type 11" evidence="3">
    <location>
        <begin position="3"/>
        <end position="55"/>
    </location>
</feature>
<dbReference type="PIRSF" id="PIRSF037847">
    <property type="entry name" value="NiaR"/>
    <property type="match status" value="1"/>
</dbReference>
<feature type="binding site" evidence="1">
    <location>
        <position position="77"/>
    </location>
    <ligand>
        <name>Ni(2+)</name>
        <dbReference type="ChEBI" id="CHEBI:49786"/>
    </ligand>
</feature>
<evidence type="ECO:0000259" key="2">
    <source>
        <dbReference type="Pfam" id="PF02829"/>
    </source>
</evidence>
<dbReference type="OrthoDB" id="9792661at2"/>
<feature type="domain" description="3H" evidence="2">
    <location>
        <begin position="73"/>
        <end position="168"/>
    </location>
</feature>
<organism evidence="4 5">
    <name type="scientific">Sulfoacidibacillus thermotolerans</name>
    <name type="common">Acidibacillus sulfuroxidans</name>
    <dbReference type="NCBI Taxonomy" id="1765684"/>
    <lineage>
        <taxon>Bacteria</taxon>
        <taxon>Bacillati</taxon>
        <taxon>Bacillota</taxon>
        <taxon>Bacilli</taxon>
        <taxon>Bacillales</taxon>
        <taxon>Alicyclobacillaceae</taxon>
        <taxon>Sulfoacidibacillus</taxon>
    </lineage>
</organism>
<feature type="binding site" evidence="1">
    <location>
        <position position="144"/>
    </location>
    <ligand>
        <name>Ni(2+)</name>
        <dbReference type="ChEBI" id="CHEBI:49786"/>
    </ligand>
</feature>
<dbReference type="InterPro" id="IPR026043">
    <property type="entry name" value="NadR"/>
</dbReference>
<sequence>MERRDELIRILQASEVPLTGAELAQRFGVTRQVIVQDIAVLRAKGYAIVATPQGYFQPKAHPHHLSERVFRSITIVHTPEQTEQELLTFVDAGVEVLDVSVDHPIYGEFVASLMFGSRRDVLRFTKAVRDQHAPLLLSLTGGVHRHTLAAKEEVMIDEALHELKHAGFRILDDH</sequence>
<dbReference type="PANTHER" id="PTHR40068:SF1">
    <property type="entry name" value="TRANSCRIPTION REPRESSOR NIAR-RELATED"/>
    <property type="match status" value="1"/>
</dbReference>
<evidence type="ECO:0000313" key="5">
    <source>
        <dbReference type="Proteomes" id="UP000245380"/>
    </source>
</evidence>
<feature type="binding site" evidence="1">
    <location>
        <position position="146"/>
    </location>
    <ligand>
        <name>Ni(2+)</name>
        <dbReference type="ChEBI" id="CHEBI:49786"/>
    </ligand>
</feature>
<evidence type="ECO:0008006" key="6">
    <source>
        <dbReference type="Google" id="ProtNLM"/>
    </source>
</evidence>
<keyword evidence="5" id="KW-1185">Reference proteome</keyword>
<proteinExistence type="predicted"/>
<dbReference type="GO" id="GO:0046872">
    <property type="term" value="F:metal ion binding"/>
    <property type="evidence" value="ECO:0007669"/>
    <property type="project" value="UniProtKB-KW"/>
</dbReference>
<dbReference type="Proteomes" id="UP000245380">
    <property type="component" value="Unassembled WGS sequence"/>
</dbReference>
<dbReference type="InterPro" id="IPR036388">
    <property type="entry name" value="WH-like_DNA-bd_sf"/>
</dbReference>
<dbReference type="InterPro" id="IPR036390">
    <property type="entry name" value="WH_DNA-bd_sf"/>
</dbReference>